<accession>A0A1G8QNL1</accession>
<dbReference type="EMBL" id="FNDJ01000008">
    <property type="protein sequence ID" value="SDJ06268.1"/>
    <property type="molecule type" value="Genomic_DNA"/>
</dbReference>
<dbReference type="AlphaFoldDB" id="A0A1G8QNL1"/>
<keyword evidence="2" id="KW-1185">Reference proteome</keyword>
<proteinExistence type="predicted"/>
<reference evidence="1 2" key="1">
    <citation type="submission" date="2016-10" db="EMBL/GenBank/DDBJ databases">
        <authorList>
            <person name="de Groot N.N."/>
        </authorList>
    </citation>
    <scope>NUCLEOTIDE SEQUENCE [LARGE SCALE GENOMIC DNA]</scope>
    <source>
        <strain evidence="1 2">CGMCC 4.6533</strain>
    </source>
</reference>
<organism evidence="1 2">
    <name type="scientific">Nonomuraea jiangxiensis</name>
    <dbReference type="NCBI Taxonomy" id="633440"/>
    <lineage>
        <taxon>Bacteria</taxon>
        <taxon>Bacillati</taxon>
        <taxon>Actinomycetota</taxon>
        <taxon>Actinomycetes</taxon>
        <taxon>Streptosporangiales</taxon>
        <taxon>Streptosporangiaceae</taxon>
        <taxon>Nonomuraea</taxon>
    </lineage>
</organism>
<evidence type="ECO:0000313" key="2">
    <source>
        <dbReference type="Proteomes" id="UP000199202"/>
    </source>
</evidence>
<dbReference type="Proteomes" id="UP000199202">
    <property type="component" value="Unassembled WGS sequence"/>
</dbReference>
<name>A0A1G8QNL1_9ACTN</name>
<gene>
    <name evidence="1" type="ORF">SAMN05421869_108307</name>
</gene>
<sequence length="44" mass="4491">MGPAGDVFCLGAVLTFAATGTGPFGKGPWQGLRRRPVGVRGFGQ</sequence>
<protein>
    <submittedName>
        <fullName evidence="1">Uncharacterized protein</fullName>
    </submittedName>
</protein>
<evidence type="ECO:0000313" key="1">
    <source>
        <dbReference type="EMBL" id="SDJ06268.1"/>
    </source>
</evidence>